<protein>
    <recommendedName>
        <fullName evidence="3">Lipoprotein LppJ</fullName>
    </recommendedName>
</protein>
<organism evidence="1 2">
    <name type="scientific">Mycolicibacterium gadium</name>
    <name type="common">Mycobacterium gadium</name>
    <dbReference type="NCBI Taxonomy" id="1794"/>
    <lineage>
        <taxon>Bacteria</taxon>
        <taxon>Bacillati</taxon>
        <taxon>Actinomycetota</taxon>
        <taxon>Actinomycetes</taxon>
        <taxon>Mycobacteriales</taxon>
        <taxon>Mycobacteriaceae</taxon>
        <taxon>Mycolicibacterium</taxon>
    </lineage>
</organism>
<dbReference type="KEGG" id="mgad:MGAD_08640"/>
<dbReference type="AlphaFoldDB" id="A0A7I7WFX7"/>
<dbReference type="EMBL" id="AP022608">
    <property type="protein sequence ID" value="BBZ16529.1"/>
    <property type="molecule type" value="Genomic_DNA"/>
</dbReference>
<sequence length="180" mass="19552">MNGAGWISTPRSRGLLLAALVLSLVLGAAFIVVDRLEADALQRDIVPLTDEQAVHQVVGPARQIVATAHLKDAAAGYAFISCVSEDEPPYQAVLHMSFRLPQVDWRRRLDEVASAMIADGWANAPAAAEHFGRKLTSDGVTAVLQRNVDDVGFATVRLYGECRNTADHRHDNPAWTEVSL</sequence>
<evidence type="ECO:0000313" key="1">
    <source>
        <dbReference type="EMBL" id="BBZ16529.1"/>
    </source>
</evidence>
<gene>
    <name evidence="1" type="ORF">MGAD_08640</name>
</gene>
<evidence type="ECO:0000313" key="2">
    <source>
        <dbReference type="Proteomes" id="UP000466187"/>
    </source>
</evidence>
<dbReference type="Proteomes" id="UP000466187">
    <property type="component" value="Chromosome"/>
</dbReference>
<dbReference type="RefSeq" id="WP_163685231.1">
    <property type="nucleotide sequence ID" value="NZ_AP022608.1"/>
</dbReference>
<evidence type="ECO:0008006" key="3">
    <source>
        <dbReference type="Google" id="ProtNLM"/>
    </source>
</evidence>
<proteinExistence type="predicted"/>
<name>A0A7I7WFX7_MYCGU</name>
<accession>A0A7I7WFX7</accession>
<reference evidence="1 2" key="1">
    <citation type="journal article" date="2019" name="Emerg. Microbes Infect.">
        <title>Comprehensive subspecies identification of 175 nontuberculous mycobacteria species based on 7547 genomic profiles.</title>
        <authorList>
            <person name="Matsumoto Y."/>
            <person name="Kinjo T."/>
            <person name="Motooka D."/>
            <person name="Nabeya D."/>
            <person name="Jung N."/>
            <person name="Uechi K."/>
            <person name="Horii T."/>
            <person name="Iida T."/>
            <person name="Fujita J."/>
            <person name="Nakamura S."/>
        </authorList>
    </citation>
    <scope>NUCLEOTIDE SEQUENCE [LARGE SCALE GENOMIC DNA]</scope>
    <source>
        <strain evidence="1 2">JCM 12688</strain>
    </source>
</reference>